<dbReference type="InterPro" id="IPR002575">
    <property type="entry name" value="Aminoglycoside_PTrfase"/>
</dbReference>
<evidence type="ECO:0000259" key="1">
    <source>
        <dbReference type="Pfam" id="PF01636"/>
    </source>
</evidence>
<organism evidence="2 3">
    <name type="scientific">Penicillium fimorum</name>
    <dbReference type="NCBI Taxonomy" id="1882269"/>
    <lineage>
        <taxon>Eukaryota</taxon>
        <taxon>Fungi</taxon>
        <taxon>Dikarya</taxon>
        <taxon>Ascomycota</taxon>
        <taxon>Pezizomycotina</taxon>
        <taxon>Eurotiomycetes</taxon>
        <taxon>Eurotiomycetidae</taxon>
        <taxon>Eurotiales</taxon>
        <taxon>Aspergillaceae</taxon>
        <taxon>Penicillium</taxon>
    </lineage>
</organism>
<reference evidence="2" key="1">
    <citation type="submission" date="2022-12" db="EMBL/GenBank/DDBJ databases">
        <authorList>
            <person name="Petersen C."/>
        </authorList>
    </citation>
    <scope>NUCLEOTIDE SEQUENCE</scope>
    <source>
        <strain evidence="2">IBT 29495</strain>
    </source>
</reference>
<dbReference type="Gene3D" id="3.90.1200.10">
    <property type="match status" value="1"/>
</dbReference>
<dbReference type="Pfam" id="PF01636">
    <property type="entry name" value="APH"/>
    <property type="match status" value="1"/>
</dbReference>
<dbReference type="PANTHER" id="PTHR21310">
    <property type="entry name" value="AMINOGLYCOSIDE PHOSPHOTRANSFERASE-RELATED-RELATED"/>
    <property type="match status" value="1"/>
</dbReference>
<dbReference type="CDD" id="cd05120">
    <property type="entry name" value="APH_ChoK_like"/>
    <property type="match status" value="1"/>
</dbReference>
<dbReference type="OrthoDB" id="8300194at2759"/>
<evidence type="ECO:0000313" key="3">
    <source>
        <dbReference type="Proteomes" id="UP001149954"/>
    </source>
</evidence>
<reference evidence="2" key="2">
    <citation type="journal article" date="2023" name="IMA Fungus">
        <title>Comparative genomic study of the Penicillium genus elucidates a diverse pangenome and 15 lateral gene transfer events.</title>
        <authorList>
            <person name="Petersen C."/>
            <person name="Sorensen T."/>
            <person name="Nielsen M.R."/>
            <person name="Sondergaard T.E."/>
            <person name="Sorensen J.L."/>
            <person name="Fitzpatrick D.A."/>
            <person name="Frisvad J.C."/>
            <person name="Nielsen K.L."/>
        </authorList>
    </citation>
    <scope>NUCLEOTIDE SEQUENCE</scope>
    <source>
        <strain evidence="2">IBT 29495</strain>
    </source>
</reference>
<dbReference type="PANTHER" id="PTHR21310:SF48">
    <property type="entry name" value="AMINOGLYCOSIDE PHOSPHOTRANSFERASE DOMAIN-CONTAINING PROTEIN"/>
    <property type="match status" value="1"/>
</dbReference>
<sequence>MHSSAGACASSTEPAIRATGPSARSFFSKSARRIPPSYEVINTHFFKENTTILVHTTIEEWTEGERYFQIVERVPGVPLEEIWSSIPQPDREKLARQTTEYLGQLRSFHSAKMESGYVQHGPPSTAEELWDALAKPLSDKVPEVVRLRLRDGMPPPHPRTFTHGDLTNCNIIVDPTNFELSALIEWESSGYFPVWWEFTGAGFGLGEEDAEWKWLLLGNLANHKEARTWFLEFKSFASRSSDSQTLMSVPKECGIEEDIEI</sequence>
<dbReference type="EMBL" id="JAPWDS010000003">
    <property type="protein sequence ID" value="KAJ5503676.1"/>
    <property type="molecule type" value="Genomic_DNA"/>
</dbReference>
<comment type="caution">
    <text evidence="2">The sequence shown here is derived from an EMBL/GenBank/DDBJ whole genome shotgun (WGS) entry which is preliminary data.</text>
</comment>
<evidence type="ECO:0000313" key="2">
    <source>
        <dbReference type="EMBL" id="KAJ5503676.1"/>
    </source>
</evidence>
<keyword evidence="3" id="KW-1185">Reference proteome</keyword>
<dbReference type="SUPFAM" id="SSF56112">
    <property type="entry name" value="Protein kinase-like (PK-like)"/>
    <property type="match status" value="1"/>
</dbReference>
<dbReference type="InterPro" id="IPR051678">
    <property type="entry name" value="AGP_Transferase"/>
</dbReference>
<protein>
    <submittedName>
        <fullName evidence="2">Aminoglycoside phosphotransferase</fullName>
    </submittedName>
</protein>
<dbReference type="Proteomes" id="UP001149954">
    <property type="component" value="Unassembled WGS sequence"/>
</dbReference>
<name>A0A9X0C6R1_9EURO</name>
<proteinExistence type="predicted"/>
<dbReference type="InterPro" id="IPR011009">
    <property type="entry name" value="Kinase-like_dom_sf"/>
</dbReference>
<feature type="domain" description="Aminoglycoside phosphotransferase" evidence="1">
    <location>
        <begin position="63"/>
        <end position="202"/>
    </location>
</feature>
<dbReference type="AlphaFoldDB" id="A0A9X0C6R1"/>
<gene>
    <name evidence="2" type="ORF">N7463_006550</name>
</gene>
<accession>A0A9X0C6R1</accession>